<accession>A0A168QCQ8</accession>
<dbReference type="AlphaFoldDB" id="A0A168QCQ8"/>
<evidence type="ECO:0000259" key="4">
    <source>
        <dbReference type="SMART" id="SM00470"/>
    </source>
</evidence>
<feature type="region of interest" description="Disordered" evidence="3">
    <location>
        <begin position="637"/>
        <end position="669"/>
    </location>
</feature>
<dbReference type="SUPFAM" id="SSF109709">
    <property type="entry name" value="KorB DNA-binding domain-like"/>
    <property type="match status" value="1"/>
</dbReference>
<dbReference type="GO" id="GO:0005694">
    <property type="term" value="C:chromosome"/>
    <property type="evidence" value="ECO:0007669"/>
    <property type="project" value="TreeGrafter"/>
</dbReference>
<dbReference type="SUPFAM" id="SSF110849">
    <property type="entry name" value="ParB/Sulfiredoxin"/>
    <property type="match status" value="1"/>
</dbReference>
<dbReference type="GO" id="GO:0003677">
    <property type="term" value="F:DNA binding"/>
    <property type="evidence" value="ECO:0007669"/>
    <property type="project" value="UniProtKB-KW"/>
</dbReference>
<dbReference type="FunFam" id="3.90.1530.30:FF:000003">
    <property type="entry name" value="Putative ParB-like nuclease domain"/>
    <property type="match status" value="1"/>
</dbReference>
<keyword evidence="5" id="KW-0614">Plasmid</keyword>
<name>A0A168QCQ8_KLEPN</name>
<feature type="compositionally biased region" description="Acidic residues" evidence="3">
    <location>
        <begin position="647"/>
        <end position="659"/>
    </location>
</feature>
<organism evidence="5">
    <name type="scientific">Klebsiella pneumoniae</name>
    <dbReference type="NCBI Taxonomy" id="573"/>
    <lineage>
        <taxon>Bacteria</taxon>
        <taxon>Pseudomonadati</taxon>
        <taxon>Pseudomonadota</taxon>
        <taxon>Gammaproteobacteria</taxon>
        <taxon>Enterobacterales</taxon>
        <taxon>Enterobacteriaceae</taxon>
        <taxon>Klebsiella/Raoultella group</taxon>
        <taxon>Klebsiella</taxon>
        <taxon>Klebsiella pneumoniae complex</taxon>
    </lineage>
</organism>
<dbReference type="Gene3D" id="3.90.1530.30">
    <property type="match status" value="1"/>
</dbReference>
<proteinExistence type="inferred from homology"/>
<reference evidence="5" key="1">
    <citation type="submission" date="2016-03" db="EMBL/GenBank/DDBJ databases">
        <title>F5111 plasmid from K. peumoniae isloate 05K0261.</title>
        <authorList>
            <person name="Kang H.-Y."/>
            <person name="Kim S."/>
            <person name="Kim J."/>
        </authorList>
    </citation>
    <scope>NUCLEOTIDE SEQUENCE</scope>
    <source>
        <strain evidence="5">05K0261</strain>
        <plasmid evidence="5">F5111</plasmid>
    </source>
</reference>
<sequence>MSVTDVKAKAPKKASSKKITKAQEEALKAALEAAVIEYVPLSSLAKSPLNVRTIPYSVDSVRGLADSIEALGLLQNLIVHTLADGQSGVAAGGRRLTALNLLAQEDRFAADHTVMVKRVSDDIAALASIAENEQRAAMHPAEQIAGFRTLAEQGKTPAQIGDALGFGSRHVQRMLKLANLAPSLMDKLAQDELTVEQCQALCLEDDHARQAEILDTVKASWSNAPAHLIKRAITETEMRTDNAKFRFIGRDAYEAAGGYVREDLFSQDEGDGTADSVLVERLVQEKLERIALDIQQQEGWAWSRGRAARIWYHGEDGKEFVQPNEPDPVYTPEQQKRLDELREQWDSYDSRCDETDVLEAEIEAIELVAEVSAWTAEMKSGAGVMVSLYEGRVYVQRGVRLKADMPEDTENSSVTVPFTSRQPDAAEGISVPLLTKMTSERTLAVQAALMQQPEKAVALMVWRMCTCVFSGCLTTTHPFRISLTVSHGSLTENAPSGKDGAAFNILMTERARLKALLPEGWEKDFTTFFALDGGVLMSLMAFCTACSVDGVQTRDMGHTSRSTLDTVEAAIGFHLRDWWQPTKDNYFGSLKHPQIVASLKEAGLTGAAGDAEKMKKGDAAAHAEHFMQHTRWVPAWLKGPEPAAESGADDAVSDTDSTDNDTTNTAHAA</sequence>
<dbReference type="Gene3D" id="1.10.10.2830">
    <property type="match status" value="1"/>
</dbReference>
<dbReference type="InterPro" id="IPR036086">
    <property type="entry name" value="ParB/Sulfiredoxin_sf"/>
</dbReference>
<dbReference type="Pfam" id="PF02195">
    <property type="entry name" value="ParB_N"/>
    <property type="match status" value="1"/>
</dbReference>
<feature type="compositionally biased region" description="Low complexity" evidence="3">
    <location>
        <begin position="660"/>
        <end position="669"/>
    </location>
</feature>
<dbReference type="SMART" id="SM00470">
    <property type="entry name" value="ParB"/>
    <property type="match status" value="1"/>
</dbReference>
<comment type="similarity">
    <text evidence="1">Belongs to the ParB family.</text>
</comment>
<keyword evidence="5" id="KW-0238">DNA-binding</keyword>
<dbReference type="RefSeq" id="WP_100663249.1">
    <property type="nucleotide sequence ID" value="NZ_CP090128.1"/>
</dbReference>
<dbReference type="PANTHER" id="PTHR33375:SF7">
    <property type="entry name" value="CHROMOSOME 2-PARTITIONING PROTEIN PARB-RELATED"/>
    <property type="match status" value="1"/>
</dbReference>
<evidence type="ECO:0000256" key="2">
    <source>
        <dbReference type="ARBA" id="ARBA00074268"/>
    </source>
</evidence>
<dbReference type="FunFam" id="1.10.10.2830:FF:000001">
    <property type="entry name" value="Chromosome partitioning protein ParB"/>
    <property type="match status" value="1"/>
</dbReference>
<feature type="domain" description="ParB-like N-terminal" evidence="4">
    <location>
        <begin position="37"/>
        <end position="133"/>
    </location>
</feature>
<dbReference type="GO" id="GO:0007059">
    <property type="term" value="P:chromosome segregation"/>
    <property type="evidence" value="ECO:0007669"/>
    <property type="project" value="TreeGrafter"/>
</dbReference>
<protein>
    <recommendedName>
        <fullName evidence="2">Uncharacterized protein YubM</fullName>
    </recommendedName>
</protein>
<evidence type="ECO:0000313" key="5">
    <source>
        <dbReference type="EMBL" id="ANC59680.1"/>
    </source>
</evidence>
<dbReference type="InterPro" id="IPR050336">
    <property type="entry name" value="Chromosome_partition/occlusion"/>
</dbReference>
<dbReference type="CDD" id="cd16406">
    <property type="entry name" value="ParB_N_like"/>
    <property type="match status" value="1"/>
</dbReference>
<dbReference type="PANTHER" id="PTHR33375">
    <property type="entry name" value="CHROMOSOME-PARTITIONING PROTEIN PARB-RELATED"/>
    <property type="match status" value="1"/>
</dbReference>
<dbReference type="InterPro" id="IPR003115">
    <property type="entry name" value="ParB_N"/>
</dbReference>
<evidence type="ECO:0000256" key="1">
    <source>
        <dbReference type="ARBA" id="ARBA00006295"/>
    </source>
</evidence>
<evidence type="ECO:0000256" key="3">
    <source>
        <dbReference type="SAM" id="MobiDB-lite"/>
    </source>
</evidence>
<dbReference type="EMBL" id="KU987453">
    <property type="protein sequence ID" value="ANC59680.1"/>
    <property type="molecule type" value="Genomic_DNA"/>
</dbReference>
<geneLocation type="plasmid" evidence="5">
    <name>F5111</name>
</geneLocation>